<dbReference type="EMBL" id="JAKGUF010000044">
    <property type="protein sequence ID" value="MCF4146195.1"/>
    <property type="molecule type" value="Genomic_DNA"/>
</dbReference>
<keyword evidence="2" id="KW-1185">Reference proteome</keyword>
<protein>
    <submittedName>
        <fullName evidence="1">Uncharacterized protein</fullName>
    </submittedName>
</protein>
<accession>A0ABS9F1S3</accession>
<evidence type="ECO:0000313" key="1">
    <source>
        <dbReference type="EMBL" id="MCF4146195.1"/>
    </source>
</evidence>
<evidence type="ECO:0000313" key="2">
    <source>
        <dbReference type="Proteomes" id="UP001200932"/>
    </source>
</evidence>
<comment type="caution">
    <text evidence="1">The sequence shown here is derived from an EMBL/GenBank/DDBJ whole genome shotgun (WGS) entry which is preliminary data.</text>
</comment>
<name>A0ABS9F1S3_9BACT</name>
<reference evidence="1 2" key="1">
    <citation type="submission" date="2022-01" db="EMBL/GenBank/DDBJ databases">
        <title>Dethiosulfovibrio faecalis sp. nov., a novel proteolytic, non-sulfur-reducing bacterium isolated from a marine aquaculture solid waste bioreactor.</title>
        <authorList>
            <person name="Grabowski S."/>
            <person name="Apolinario E."/>
            <person name="Schneider N."/>
            <person name="Marshall C.W."/>
            <person name="Sowers K.R."/>
        </authorList>
    </citation>
    <scope>NUCLEOTIDE SEQUENCE [LARGE SCALE GENOMIC DNA]</scope>
    <source>
        <strain evidence="1 2">DSM 12590</strain>
    </source>
</reference>
<organism evidence="1 2">
    <name type="scientific">Dethiosulfovibrio acidaminovorans</name>
    <dbReference type="NCBI Taxonomy" id="133535"/>
    <lineage>
        <taxon>Bacteria</taxon>
        <taxon>Thermotogati</taxon>
        <taxon>Synergistota</taxon>
        <taxon>Synergistia</taxon>
        <taxon>Synergistales</taxon>
        <taxon>Dethiosulfovibrionaceae</taxon>
        <taxon>Dethiosulfovibrio</taxon>
    </lineage>
</organism>
<gene>
    <name evidence="1" type="ORF">L2W31_12770</name>
</gene>
<dbReference type="Proteomes" id="UP001200932">
    <property type="component" value="Unassembled WGS sequence"/>
</dbReference>
<proteinExistence type="predicted"/>
<sequence>MPGGPYWALPSPIDDKIVVTTNLQRLSLEDSFWCDRLGGDGLVPGKDGFLITGDHNIVHGRWELVFQVSGNGDNPTRFVRSIGDMDRAKTLLSFMTEGALVCGIGSTSIDDFTRGNIDEKSILSLIRDRLKSLNCGIEVVDLSRAAQPQVPFQVVDDFLAVNEAESAKLKSIEDARRDRESLLQAAAGMVFNELIEAIDCYEKEDSTDDLGAGKSLKDIYALLEDDRIGGNASVVINESKLYQTEVVEEFRSRSERFEKLLYGGPHCQDHFLA</sequence>